<evidence type="ECO:0000256" key="10">
    <source>
        <dbReference type="ARBA" id="ARBA00023242"/>
    </source>
</evidence>
<dbReference type="InterPro" id="IPR003395">
    <property type="entry name" value="RecF/RecN/SMC_N"/>
</dbReference>
<dbReference type="Proteomes" id="UP000194236">
    <property type="component" value="Unassembled WGS sequence"/>
</dbReference>
<feature type="non-terminal residue" evidence="14">
    <location>
        <position position="364"/>
    </location>
</feature>
<evidence type="ECO:0000256" key="8">
    <source>
        <dbReference type="ARBA" id="ARBA00023054"/>
    </source>
</evidence>
<evidence type="ECO:0000256" key="1">
    <source>
        <dbReference type="ARBA" id="ARBA00004123"/>
    </source>
</evidence>
<dbReference type="GO" id="GO:0005524">
    <property type="term" value="F:ATP binding"/>
    <property type="evidence" value="ECO:0007669"/>
    <property type="project" value="UniProtKB-KW"/>
</dbReference>
<keyword evidence="7" id="KW-0067">ATP-binding</keyword>
<dbReference type="GO" id="GO:0000796">
    <property type="term" value="C:condensin complex"/>
    <property type="evidence" value="ECO:0007669"/>
    <property type="project" value="TreeGrafter"/>
</dbReference>
<organism evidence="14 15">
    <name type="scientific">Euroglyphus maynei</name>
    <name type="common">Mayne's house dust mite</name>
    <dbReference type="NCBI Taxonomy" id="6958"/>
    <lineage>
        <taxon>Eukaryota</taxon>
        <taxon>Metazoa</taxon>
        <taxon>Ecdysozoa</taxon>
        <taxon>Arthropoda</taxon>
        <taxon>Chelicerata</taxon>
        <taxon>Arachnida</taxon>
        <taxon>Acari</taxon>
        <taxon>Acariformes</taxon>
        <taxon>Sarcoptiformes</taxon>
        <taxon>Astigmata</taxon>
        <taxon>Psoroptidia</taxon>
        <taxon>Analgoidea</taxon>
        <taxon>Pyroglyphidae</taxon>
        <taxon>Pyroglyphinae</taxon>
        <taxon>Euroglyphus</taxon>
    </lineage>
</organism>
<keyword evidence="8" id="KW-0175">Coiled coil</keyword>
<protein>
    <recommendedName>
        <fullName evidence="3">Structural maintenance of chromosomes protein 4</fullName>
    </recommendedName>
</protein>
<keyword evidence="11" id="KW-0131">Cell cycle</keyword>
<dbReference type="EMBL" id="MUJZ01066978">
    <property type="protein sequence ID" value="OTF70160.1"/>
    <property type="molecule type" value="Genomic_DNA"/>
</dbReference>
<dbReference type="GO" id="GO:0005634">
    <property type="term" value="C:nucleus"/>
    <property type="evidence" value="ECO:0007669"/>
    <property type="project" value="UniProtKB-SubCell"/>
</dbReference>
<keyword evidence="9" id="KW-0226">DNA condensation</keyword>
<keyword evidence="10" id="KW-0539">Nucleus</keyword>
<evidence type="ECO:0000256" key="5">
    <source>
        <dbReference type="ARBA" id="ARBA00022741"/>
    </source>
</evidence>
<comment type="caution">
    <text evidence="14">The sequence shown here is derived from an EMBL/GenBank/DDBJ whole genome shotgun (WGS) entry which is preliminary data.</text>
</comment>
<feature type="domain" description="RecF/RecN/SMC N-terminal" evidence="13">
    <location>
        <begin position="48"/>
        <end position="325"/>
    </location>
</feature>
<dbReference type="Gene3D" id="3.40.50.300">
    <property type="entry name" value="P-loop containing nucleotide triphosphate hydrolases"/>
    <property type="match status" value="1"/>
</dbReference>
<evidence type="ECO:0000256" key="7">
    <source>
        <dbReference type="ARBA" id="ARBA00022840"/>
    </source>
</evidence>
<dbReference type="GO" id="GO:0007076">
    <property type="term" value="P:mitotic chromosome condensation"/>
    <property type="evidence" value="ECO:0007669"/>
    <property type="project" value="TreeGrafter"/>
</dbReference>
<dbReference type="PANTHER" id="PTHR18937:SF172">
    <property type="entry name" value="STRUCTURAL MAINTENANCE OF CHROMOSOMES PROTEIN"/>
    <property type="match status" value="1"/>
</dbReference>
<evidence type="ECO:0000313" key="15">
    <source>
        <dbReference type="Proteomes" id="UP000194236"/>
    </source>
</evidence>
<comment type="subcellular location">
    <subcellularLocation>
        <location evidence="1">Nucleus</location>
    </subcellularLocation>
</comment>
<keyword evidence="5" id="KW-0547">Nucleotide-binding</keyword>
<dbReference type="GO" id="GO:0051301">
    <property type="term" value="P:cell division"/>
    <property type="evidence" value="ECO:0007669"/>
    <property type="project" value="UniProtKB-KW"/>
</dbReference>
<dbReference type="Pfam" id="PF02463">
    <property type="entry name" value="SMC_N"/>
    <property type="match status" value="1"/>
</dbReference>
<comment type="similarity">
    <text evidence="2">Belongs to the SMC family. SMC4 subfamily.</text>
</comment>
<evidence type="ECO:0000256" key="3">
    <source>
        <dbReference type="ARBA" id="ARBA00018693"/>
    </source>
</evidence>
<evidence type="ECO:0000256" key="11">
    <source>
        <dbReference type="ARBA" id="ARBA00023306"/>
    </source>
</evidence>
<reference evidence="14 15" key="1">
    <citation type="submission" date="2017-03" db="EMBL/GenBank/DDBJ databases">
        <title>Genome Survey of Euroglyphus maynei.</title>
        <authorList>
            <person name="Arlian L.G."/>
            <person name="Morgan M.S."/>
            <person name="Rider S.D."/>
        </authorList>
    </citation>
    <scope>NUCLEOTIDE SEQUENCE [LARGE SCALE GENOMIC DNA]</scope>
    <source>
        <strain evidence="14">Arlian Lab</strain>
        <tissue evidence="14">Whole body</tissue>
    </source>
</reference>
<proteinExistence type="inferred from homology"/>
<keyword evidence="6" id="KW-0498">Mitosis</keyword>
<sequence length="364" mass="42567">KEQELNDLRARAREIDGKFNAIKNCKLDLKLETEEKFKLVNEKREKMARFRAELESIKLHKIDDGDDEDDDNDDDDQEPMEIDQEPEMIQTNGEVNPPEQKKSKKKYDMTIPMLSDEELKNLSVEIIEKNIKTFKSEREQLDPNFTSIERYRNHRRDYLSKLAALNEISTKRDMYMEHLRETKDRRFKEFKTGYLIIARKLKELYRSITLGGDADLEFIDSLDPFSEGINYAVRPNKKTWKINIHLSGGEKTLASLALIFALHYYKPSPLYIMDEIDAALDFKNVSIIANYIKKRTRNTQFLIISLRNNMYELADRLIGIYKTYNITKSIPFDPIAFDRKFGNNNTCTQSTITQTTTAAATQQS</sequence>
<name>A0A1Y3ANY7_EURMA</name>
<dbReference type="InterPro" id="IPR027417">
    <property type="entry name" value="P-loop_NTPase"/>
</dbReference>
<feature type="compositionally biased region" description="Acidic residues" evidence="12">
    <location>
        <begin position="64"/>
        <end position="86"/>
    </location>
</feature>
<keyword evidence="15" id="KW-1185">Reference proteome</keyword>
<evidence type="ECO:0000259" key="13">
    <source>
        <dbReference type="Pfam" id="PF02463"/>
    </source>
</evidence>
<feature type="non-terminal residue" evidence="14">
    <location>
        <position position="1"/>
    </location>
</feature>
<dbReference type="FunFam" id="3.40.50.300:FF:000481">
    <property type="entry name" value="Structural maintenance of chromosomes 4"/>
    <property type="match status" value="1"/>
</dbReference>
<gene>
    <name evidence="14" type="ORF">BLA29_007496</name>
</gene>
<dbReference type="AlphaFoldDB" id="A0A1Y3ANY7"/>
<evidence type="ECO:0000256" key="9">
    <source>
        <dbReference type="ARBA" id="ARBA00023067"/>
    </source>
</evidence>
<dbReference type="PANTHER" id="PTHR18937">
    <property type="entry name" value="STRUCTURAL MAINTENANCE OF CHROMOSOMES SMC FAMILY MEMBER"/>
    <property type="match status" value="1"/>
</dbReference>
<dbReference type="OrthoDB" id="6512230at2759"/>
<feature type="region of interest" description="Disordered" evidence="12">
    <location>
        <begin position="58"/>
        <end position="106"/>
    </location>
</feature>
<evidence type="ECO:0000256" key="6">
    <source>
        <dbReference type="ARBA" id="ARBA00022776"/>
    </source>
</evidence>
<evidence type="ECO:0000256" key="12">
    <source>
        <dbReference type="SAM" id="MobiDB-lite"/>
    </source>
</evidence>
<evidence type="ECO:0000313" key="14">
    <source>
        <dbReference type="EMBL" id="OTF70160.1"/>
    </source>
</evidence>
<accession>A0A1Y3ANY7</accession>
<keyword evidence="4" id="KW-0132">Cell division</keyword>
<dbReference type="SUPFAM" id="SSF52540">
    <property type="entry name" value="P-loop containing nucleoside triphosphate hydrolases"/>
    <property type="match status" value="1"/>
</dbReference>
<evidence type="ECO:0000256" key="4">
    <source>
        <dbReference type="ARBA" id="ARBA00022618"/>
    </source>
</evidence>
<evidence type="ECO:0000256" key="2">
    <source>
        <dbReference type="ARBA" id="ARBA00006005"/>
    </source>
</evidence>